<dbReference type="EMBL" id="JRUN01000003">
    <property type="protein sequence ID" value="KHD86668.1"/>
    <property type="molecule type" value="Genomic_DNA"/>
</dbReference>
<evidence type="ECO:0000313" key="2">
    <source>
        <dbReference type="EMBL" id="KHD86668.1"/>
    </source>
</evidence>
<keyword evidence="1" id="KW-1133">Transmembrane helix</keyword>
<sequence>MVAKEFRIESIFIIVGGFLVLIATFLHPPLVDPYNGAKAIHQFSHCNIWMEDHVLMLCGIVCWLLGLAGCKPFISSQHKASTMAAALCYISLCLWIMILTTELTILPVLGAEMKRPYDVYIAAVWKAAFSFGLLAGYFAVACSWLAIILYGCAMKKSGHRFSNWFTNGTIFFGLLGFIGIIVTCFSFHLGYVILPLTSGPVFLWTMWLGYRAGFANIR</sequence>
<evidence type="ECO:0000313" key="3">
    <source>
        <dbReference type="Proteomes" id="UP000030588"/>
    </source>
</evidence>
<name>A0A0A6VGU1_9BACI</name>
<feature type="transmembrane region" description="Helical" evidence="1">
    <location>
        <begin position="86"/>
        <end position="109"/>
    </location>
</feature>
<proteinExistence type="predicted"/>
<feature type="transmembrane region" description="Helical" evidence="1">
    <location>
        <begin position="129"/>
        <end position="152"/>
    </location>
</feature>
<feature type="transmembrane region" description="Helical" evidence="1">
    <location>
        <begin position="189"/>
        <end position="210"/>
    </location>
</feature>
<feature type="transmembrane region" description="Helical" evidence="1">
    <location>
        <begin position="164"/>
        <end position="183"/>
    </location>
</feature>
<gene>
    <name evidence="2" type="ORF">NG54_02030</name>
</gene>
<evidence type="ECO:0000256" key="1">
    <source>
        <dbReference type="SAM" id="Phobius"/>
    </source>
</evidence>
<keyword evidence="1" id="KW-0472">Membrane</keyword>
<feature type="transmembrane region" description="Helical" evidence="1">
    <location>
        <begin position="12"/>
        <end position="30"/>
    </location>
</feature>
<organism evidence="2 3">
    <name type="scientific">Heyndrickxia ginsengihumi</name>
    <dbReference type="NCBI Taxonomy" id="363870"/>
    <lineage>
        <taxon>Bacteria</taxon>
        <taxon>Bacillati</taxon>
        <taxon>Bacillota</taxon>
        <taxon>Bacilli</taxon>
        <taxon>Bacillales</taxon>
        <taxon>Bacillaceae</taxon>
        <taxon>Heyndrickxia</taxon>
    </lineage>
</organism>
<dbReference type="AlphaFoldDB" id="A0A0A6VGU1"/>
<dbReference type="Proteomes" id="UP000030588">
    <property type="component" value="Unassembled WGS sequence"/>
</dbReference>
<protein>
    <submittedName>
        <fullName evidence="2">Uncharacterized protein</fullName>
    </submittedName>
</protein>
<keyword evidence="1" id="KW-0812">Transmembrane</keyword>
<accession>A0A0A6VGU1</accession>
<feature type="transmembrane region" description="Helical" evidence="1">
    <location>
        <begin position="54"/>
        <end position="74"/>
    </location>
</feature>
<comment type="caution">
    <text evidence="2">The sequence shown here is derived from an EMBL/GenBank/DDBJ whole genome shotgun (WGS) entry which is preliminary data.</text>
</comment>
<reference evidence="2 3" key="1">
    <citation type="submission" date="2014-10" db="EMBL/GenBank/DDBJ databases">
        <title>Draft genome of phytase producing Bacillus ginsengihumi strain M2.11.</title>
        <authorList>
            <person name="Toymentseva A."/>
            <person name="Boulygina E.A."/>
            <person name="Kazakov S.V."/>
            <person name="Kayumov I."/>
            <person name="Suleimanova A.D."/>
            <person name="Mardanova A.M."/>
            <person name="Maria S.N."/>
            <person name="Sergey M.Y."/>
            <person name="Sharipova M.R."/>
        </authorList>
    </citation>
    <scope>NUCLEOTIDE SEQUENCE [LARGE SCALE GENOMIC DNA]</scope>
    <source>
        <strain evidence="2 3">M2.11</strain>
    </source>
</reference>